<keyword evidence="1" id="KW-0812">Transmembrane</keyword>
<comment type="caution">
    <text evidence="2">The sequence shown here is derived from an EMBL/GenBank/DDBJ whole genome shotgun (WGS) entry which is preliminary data.</text>
</comment>
<name>A0A811GIE2_9GAMM</name>
<evidence type="ECO:0000313" key="2">
    <source>
        <dbReference type="EMBL" id="CAB1221701.1"/>
    </source>
</evidence>
<gene>
    <name evidence="2" type="ORF">SFB21_2941</name>
</gene>
<evidence type="ECO:0008006" key="4">
    <source>
        <dbReference type="Google" id="ProtNLM"/>
    </source>
</evidence>
<evidence type="ECO:0000313" key="3">
    <source>
        <dbReference type="Proteomes" id="UP000489961"/>
    </source>
</evidence>
<dbReference type="AlphaFoldDB" id="A0A811GIE2"/>
<reference evidence="2 3" key="1">
    <citation type="submission" date="2020-02" db="EMBL/GenBank/DDBJ databases">
        <authorList>
            <person name="Chaudhuri R."/>
        </authorList>
    </citation>
    <scope>NUCLEOTIDE SEQUENCE [LARGE SCALE GENOMIC DNA]</scope>
    <source>
        <strain evidence="2">SFB21</strain>
    </source>
</reference>
<keyword evidence="1" id="KW-1133">Transmembrane helix</keyword>
<dbReference type="Proteomes" id="UP000489961">
    <property type="component" value="Unassembled WGS sequence"/>
</dbReference>
<feature type="transmembrane region" description="Helical" evidence="1">
    <location>
        <begin position="6"/>
        <end position="25"/>
    </location>
</feature>
<sequence length="185" mass="21783">MSNNLIAITNLIISLLTLVVAFSALHSWKQQFNKNLLLDFVLAALDSVHAISQLNFKMVQKLNDYSEKNIEFIRDSEYFLNPIPSDHSNLIENFEIKIANLSKTLNRLNALKKEHDFEKLTEEYLMCIYEIGEFFLSEELVGFNHPEGRKQNVRRWSTDWLDKAYDKEHFLEIQIEECLIKMLKI</sequence>
<organism evidence="2 3">
    <name type="scientific">Acinetobacter bouvetii</name>
    <dbReference type="NCBI Taxonomy" id="202951"/>
    <lineage>
        <taxon>Bacteria</taxon>
        <taxon>Pseudomonadati</taxon>
        <taxon>Pseudomonadota</taxon>
        <taxon>Gammaproteobacteria</taxon>
        <taxon>Moraxellales</taxon>
        <taxon>Moraxellaceae</taxon>
        <taxon>Acinetobacter</taxon>
    </lineage>
</organism>
<evidence type="ECO:0000256" key="1">
    <source>
        <dbReference type="SAM" id="Phobius"/>
    </source>
</evidence>
<proteinExistence type="predicted"/>
<accession>A0A811GIE2</accession>
<protein>
    <recommendedName>
        <fullName evidence="4">DUF4760 domain-containing protein</fullName>
    </recommendedName>
</protein>
<dbReference type="RefSeq" id="WP_174560673.1">
    <property type="nucleotide sequence ID" value="NZ_CADDTS010000048.1"/>
</dbReference>
<dbReference type="EMBL" id="CADDTS010000048">
    <property type="protein sequence ID" value="CAB1221701.1"/>
    <property type="molecule type" value="Genomic_DNA"/>
</dbReference>
<keyword evidence="1" id="KW-0472">Membrane</keyword>